<reference evidence="3 4" key="1">
    <citation type="journal article" date="2019" name="PLoS Negl. Trop. Dis.">
        <title>Whole genome sequencing of Entamoeba nuttalli reveals mammalian host-related molecular signatures and a novel octapeptide-repeat surface protein.</title>
        <authorList>
            <person name="Tanaka M."/>
            <person name="Makiuchi T."/>
            <person name="Komiyama T."/>
            <person name="Shiina T."/>
            <person name="Osaki K."/>
            <person name="Tachibana H."/>
        </authorList>
    </citation>
    <scope>NUCLEOTIDE SEQUENCE [LARGE SCALE GENOMIC DNA]</scope>
    <source>
        <strain evidence="3 4">P19-061405</strain>
    </source>
</reference>
<keyword evidence="2" id="KW-0812">Transmembrane</keyword>
<feature type="compositionally biased region" description="Basic and acidic residues" evidence="1">
    <location>
        <begin position="146"/>
        <end position="179"/>
    </location>
</feature>
<dbReference type="Proteomes" id="UP001628156">
    <property type="component" value="Unassembled WGS sequence"/>
</dbReference>
<proteinExistence type="predicted"/>
<evidence type="ECO:0000256" key="2">
    <source>
        <dbReference type="SAM" id="Phobius"/>
    </source>
</evidence>
<evidence type="ECO:0000313" key="3">
    <source>
        <dbReference type="EMBL" id="GAB1222653.1"/>
    </source>
</evidence>
<gene>
    <name evidence="3" type="ORF">ENUP19_0121G0001</name>
</gene>
<evidence type="ECO:0000256" key="1">
    <source>
        <dbReference type="SAM" id="MobiDB-lite"/>
    </source>
</evidence>
<feature type="transmembrane region" description="Helical" evidence="2">
    <location>
        <begin position="6"/>
        <end position="27"/>
    </location>
</feature>
<keyword evidence="2" id="KW-0472">Membrane</keyword>
<keyword evidence="4" id="KW-1185">Reference proteome</keyword>
<feature type="region of interest" description="Disordered" evidence="1">
    <location>
        <begin position="146"/>
        <end position="185"/>
    </location>
</feature>
<protein>
    <submittedName>
        <fullName evidence="3">Uncharacterized protein</fullName>
    </submittedName>
</protein>
<evidence type="ECO:0000313" key="4">
    <source>
        <dbReference type="Proteomes" id="UP001628156"/>
    </source>
</evidence>
<sequence length="185" mass="21998">MVMYLIFIYFLFILISLIVLLYIVFLLQLNSIEIPQRFYQQSYSTRNRVKNTLETIIMIINIKGVMVIKCSIPTTIRSTITLITRSTKHQSTQVITENIITKIIIILEEGLTSIIIEMNEQEIGRLKSTHAIEIYKKEERIRTLKGKLEKQEKEKEIKEIKERDKRNQQEERGRNEENKRKNRQA</sequence>
<dbReference type="EMBL" id="BAAFRS010000121">
    <property type="protein sequence ID" value="GAB1222653.1"/>
    <property type="molecule type" value="Genomic_DNA"/>
</dbReference>
<keyword evidence="2" id="KW-1133">Transmembrane helix</keyword>
<comment type="caution">
    <text evidence="3">The sequence shown here is derived from an EMBL/GenBank/DDBJ whole genome shotgun (WGS) entry which is preliminary data.</text>
</comment>
<organism evidence="3 4">
    <name type="scientific">Entamoeba nuttalli</name>
    <dbReference type="NCBI Taxonomy" id="412467"/>
    <lineage>
        <taxon>Eukaryota</taxon>
        <taxon>Amoebozoa</taxon>
        <taxon>Evosea</taxon>
        <taxon>Archamoebae</taxon>
        <taxon>Mastigamoebida</taxon>
        <taxon>Entamoebidae</taxon>
        <taxon>Entamoeba</taxon>
    </lineage>
</organism>
<name>A0ABQ0DIG2_9EUKA</name>
<accession>A0ABQ0DIG2</accession>